<dbReference type="InterPro" id="IPR058567">
    <property type="entry name" value="Ig_TRAPPC9_Trs120_3rd"/>
</dbReference>
<feature type="compositionally biased region" description="Polar residues" evidence="1">
    <location>
        <begin position="831"/>
        <end position="844"/>
    </location>
</feature>
<feature type="domain" description="Trs120/TRAPPC9 N-terminal" evidence="2">
    <location>
        <begin position="392"/>
        <end position="569"/>
    </location>
</feature>
<feature type="region of interest" description="Disordered" evidence="1">
    <location>
        <begin position="439"/>
        <end position="494"/>
    </location>
</feature>
<dbReference type="Proteomes" id="UP000199727">
    <property type="component" value="Unassembled WGS sequence"/>
</dbReference>
<protein>
    <submittedName>
        <fullName evidence="6">Uncharacterized protein</fullName>
    </submittedName>
</protein>
<feature type="domain" description="Trs120/TRAPPC9 third Ig-like" evidence="4">
    <location>
        <begin position="1530"/>
        <end position="1670"/>
    </location>
</feature>
<feature type="domain" description="Trs120/TRAPPC9 first Ig-like" evidence="3">
    <location>
        <begin position="1103"/>
        <end position="1318"/>
    </location>
</feature>
<feature type="region of interest" description="Disordered" evidence="1">
    <location>
        <begin position="1128"/>
        <end position="1148"/>
    </location>
</feature>
<dbReference type="PANTHER" id="PTHR21512">
    <property type="entry name" value="TRAFFICKING PROTEIN PARTICLE COMPLEX SUBUNIT 9"/>
    <property type="match status" value="1"/>
</dbReference>
<feature type="domain" description="Trs120/TRAPPC9 fourth Ig-like" evidence="5">
    <location>
        <begin position="1687"/>
        <end position="1806"/>
    </location>
</feature>
<feature type="region of interest" description="Disordered" evidence="1">
    <location>
        <begin position="810"/>
        <end position="923"/>
    </location>
</feature>
<dbReference type="Pfam" id="PF26283">
    <property type="entry name" value="Ig_TRAPPC9-Trs120_4th"/>
    <property type="match status" value="1"/>
</dbReference>
<feature type="compositionally biased region" description="Polar residues" evidence="1">
    <location>
        <begin position="405"/>
        <end position="414"/>
    </location>
</feature>
<proteinExistence type="predicted"/>
<feature type="compositionally biased region" description="Low complexity" evidence="1">
    <location>
        <begin position="387"/>
        <end position="404"/>
    </location>
</feature>
<dbReference type="Pfam" id="PF08626">
    <property type="entry name" value="TRAPPC9-Trs120"/>
    <property type="match status" value="1"/>
</dbReference>
<feature type="compositionally biased region" description="Low complexity" evidence="1">
    <location>
        <begin position="439"/>
        <end position="458"/>
    </location>
</feature>
<dbReference type="Pfam" id="PF26280">
    <property type="entry name" value="Ig_TRAPPC9-Trs120_2nd"/>
    <property type="match status" value="1"/>
</dbReference>
<feature type="region of interest" description="Disordered" evidence="1">
    <location>
        <begin position="387"/>
        <end position="427"/>
    </location>
</feature>
<reference evidence="6 7" key="1">
    <citation type="submission" date="2017-06" db="EMBL/GenBank/DDBJ databases">
        <title>Global population genomics of the pathogenic fungus Cryptococcus neoformans var. grubii.</title>
        <authorList>
            <person name="Cuomo C."/>
            <person name="Litvintseva A."/>
            <person name="Chen Y."/>
            <person name="Young S."/>
            <person name="Zeng Q."/>
            <person name="Chapman S."/>
            <person name="Gujja S."/>
            <person name="Saif S."/>
            <person name="Birren B."/>
        </authorList>
    </citation>
    <scope>NUCLEOTIDE SEQUENCE [LARGE SCALE GENOMIC DNA]</scope>
    <source>
        <strain evidence="6 7">Tu259-1</strain>
    </source>
</reference>
<dbReference type="InterPro" id="IPR013935">
    <property type="entry name" value="Trs120_TRAPPC9"/>
</dbReference>
<feature type="compositionally biased region" description="Low complexity" evidence="1">
    <location>
        <begin position="415"/>
        <end position="424"/>
    </location>
</feature>
<evidence type="ECO:0000256" key="1">
    <source>
        <dbReference type="SAM" id="MobiDB-lite"/>
    </source>
</evidence>
<dbReference type="InterPro" id="IPR058563">
    <property type="entry name" value="Trs120_TRAPPC9_N"/>
</dbReference>
<evidence type="ECO:0000313" key="7">
    <source>
        <dbReference type="Proteomes" id="UP000199727"/>
    </source>
</evidence>
<feature type="region of interest" description="Disordered" evidence="1">
    <location>
        <begin position="312"/>
        <end position="339"/>
    </location>
</feature>
<evidence type="ECO:0000259" key="3">
    <source>
        <dbReference type="Pfam" id="PF26254"/>
    </source>
</evidence>
<sequence>MSLDTPLSPLADPFSLAKLQVLLVPVHAHAPISKSTFHHYTKMIKGHQTLRTDELVPPFHPELPRGGGPNPRLKFFPHLTSPGGYGGYGSNGGGGGSGHQVHLTYTHSPPAKHLYPLSLFRISEFPLVVIGIAVDGGEDTLSRTQKDQEVEGYKLSRGEEMEGDIGEGEATPTLPRWFDPSESKPASSQVTPETAFDHTLSSLFPSTSPFPLVKRLVVVPNPSLGAHASKERKDKREGEVWYAPQEGLGQWMTQLVGGAVGDALGELGVIAASLETPSGLQTLSSTILPSLTCLPPPSSSAGTVGNSDNSFFPHSRSKTPNSYISTDSTTSSTSRSTPTIAGDVIGKVRCITPGGIPSSAATAGAGVTPTQLPIEFPFPIHITNPTSSSASLTTSTSSSALGSSPINTSATGRPSSMISSSSSSLTNPFRRSLAVSSPFSRSSSSASMAGNGSPASSSLTITGGVGGVSPGVSPSPSPSPSPAPTYGPKSSHPLSRYTSLPLPSFSSSTSTDPAIPPVAIGRLLKIIADFLLLSGLFSDSIVLYDEAIQRCKEARDVLWEAAGREGRAVAGIEEGWGWRGGGTQTQPFPSSPIPNEIFSQFVAALGCISSAPLLFPESSPEFDAGSGSGSGPQQKAGRGAHLLAYLYAALALRSAHFLLIVWAAGGWGEVALGCLVRHELPRSFLPPIPHTSALSSVSPAHATSTSMYAQEEKRRSHLRVLSASSQIPRHFILSLARLATSAPILRCLQWSSSADSGSSSDSSGVEEVVVWREVGWIARLVGMERKEGWIGGMIGEAVVGMLSAATANGDGNGAGAREGRDGKARRVRSGTVMTNSNANTTSMVGTADKEDRRLSTMSQASSSSQTTQTTQTTQASQTDTDPASASASVGLGLGMSVPISSAHTTTSETDSQTRPGSGGITIRRKEVTQGNAGIFSILSQQAKVLGIEVLRDVFPVERSVSVLWPPAGSGRGGNKGKDKGRGLSSGGIVGVDDELGVGFAATGVEDFGWASLKLEFLKKSITLLGNLPDHPNTVRLALIALHLLPSLSHRLALQSGSRVDGGTQMVLNRVYIAALGVMKRRRLGVYGTDGRGEVGWWVPGRVVVSLEVASLPKNKYPTRHSTAELVSQTTGSNGMGSKMDGKGQGAKRDPFLYNPRTSRIGISMGDKTVLVANEPIEVFVTLRNPFAFPMNIKDMSIITSGVPLHSQSYEVSIPALSIQTVRLSALAPGPGIVQIRGISLRLSDGSAGDFYLPLLDVKECEKRERQCQKQRIRCRDAKRSGMDQRTAWEKEIMMNEERVREEKENLESLKWLECEVVAPLPLAWIKSTSLTHGMVMLYNGETSTIQITLENASPIPINYLKLSFEDSTVRAATRIAQDNELGAEEAYELDWDVRNRSVFTWENPVTLGAGEGEEGLIIPGGRKVLKIKCLGKVGCTEGLVRIDYGHVHSSSLGSTQTDDAGFLTPTTPSATFYTRQITFPVLFTVTHTLECHSLDITHLGHCANNGLSAPELNDTNKLEIQEEDNDDLRKALTGENNSAHCLVGLSVANVYGVPFEVCLSRKGKRAESEDIECRRLIPPGATERLIVPIPRKSIPQDTLSQPIPSFSERQYVVDKEKKSASRIALERELFWYREALLDMLDLTWTEPGSQRHGSLILRNQILTPSLLQVFRADAVDIRVILRGRGKDGDVRTMDFVDLVVEVTNNLERPYRPYISLACLPTSSTDYSWARPTSIYRPPPTEQHSHAHPHRNVLFDSYPAGTLTMLQKGEKDVYEVGTTFLASGKYGFRASVEEIKRKDEEGDVEQVEGKKVWFSPVLQVQVV</sequence>
<dbReference type="GO" id="GO:0005802">
    <property type="term" value="C:trans-Golgi network"/>
    <property type="evidence" value="ECO:0007669"/>
    <property type="project" value="TreeGrafter"/>
</dbReference>
<feature type="compositionally biased region" description="Polar residues" evidence="1">
    <location>
        <begin position="312"/>
        <end position="324"/>
    </location>
</feature>
<dbReference type="Pfam" id="PF26254">
    <property type="entry name" value="Ig_TRAPPC9-Trs120_1st"/>
    <property type="match status" value="1"/>
</dbReference>
<accession>A0A854QEV6</accession>
<gene>
    <name evidence="6" type="ORF">C361_02929</name>
</gene>
<dbReference type="PANTHER" id="PTHR21512:SF5">
    <property type="entry name" value="TRAFFICKING PROTEIN PARTICLE COMPLEX SUBUNIT 9"/>
    <property type="match status" value="1"/>
</dbReference>
<evidence type="ECO:0000259" key="2">
    <source>
        <dbReference type="Pfam" id="PF08626"/>
    </source>
</evidence>
<feature type="compositionally biased region" description="Pro residues" evidence="1">
    <location>
        <begin position="473"/>
        <end position="485"/>
    </location>
</feature>
<dbReference type="InterPro" id="IPR058568">
    <property type="entry name" value="Ig_TRAPPC9_Trs120_4th"/>
</dbReference>
<dbReference type="OrthoDB" id="27962at2759"/>
<evidence type="ECO:0000259" key="5">
    <source>
        <dbReference type="Pfam" id="PF26283"/>
    </source>
</evidence>
<dbReference type="EMBL" id="AMKT01000038">
    <property type="protein sequence ID" value="OXG22800.1"/>
    <property type="molecule type" value="Genomic_DNA"/>
</dbReference>
<feature type="compositionally biased region" description="Polar residues" evidence="1">
    <location>
        <begin position="898"/>
        <end position="915"/>
    </location>
</feature>
<comment type="caution">
    <text evidence="6">The sequence shown here is derived from an EMBL/GenBank/DDBJ whole genome shotgun (WGS) entry which is preliminary data.</text>
</comment>
<evidence type="ECO:0000313" key="6">
    <source>
        <dbReference type="EMBL" id="OXG22800.1"/>
    </source>
</evidence>
<evidence type="ECO:0000259" key="4">
    <source>
        <dbReference type="Pfam" id="PF26282"/>
    </source>
</evidence>
<feature type="compositionally biased region" description="Low complexity" evidence="1">
    <location>
        <begin position="325"/>
        <end position="339"/>
    </location>
</feature>
<dbReference type="InterPro" id="IPR058565">
    <property type="entry name" value="Ig_TRAPPC9_Trs120_1st"/>
</dbReference>
<organism evidence="6 7">
    <name type="scientific">Cryptococcus neoformans Tu259-1</name>
    <dbReference type="NCBI Taxonomy" id="1230072"/>
    <lineage>
        <taxon>Eukaryota</taxon>
        <taxon>Fungi</taxon>
        <taxon>Dikarya</taxon>
        <taxon>Basidiomycota</taxon>
        <taxon>Agaricomycotina</taxon>
        <taxon>Tremellomycetes</taxon>
        <taxon>Tremellales</taxon>
        <taxon>Cryptococcaceae</taxon>
        <taxon>Cryptococcus</taxon>
        <taxon>Cryptococcus neoformans species complex</taxon>
    </lineage>
</organism>
<name>A0A854QEV6_CRYNE</name>
<dbReference type="Pfam" id="PF26282">
    <property type="entry name" value="Ig_TRAPPC9-Trs120_3rd"/>
    <property type="match status" value="1"/>
</dbReference>
<feature type="compositionally biased region" description="Low complexity" evidence="1">
    <location>
        <begin position="858"/>
        <end position="881"/>
    </location>
</feature>